<dbReference type="Gene3D" id="3.10.50.40">
    <property type="match status" value="1"/>
</dbReference>
<keyword evidence="1" id="KW-0697">Rotamase</keyword>
<dbReference type="Proteomes" id="UP001430755">
    <property type="component" value="Unassembled WGS sequence"/>
</dbReference>
<dbReference type="SUPFAM" id="SSF109998">
    <property type="entry name" value="Triger factor/SurA peptide-binding domain-like"/>
    <property type="match status" value="1"/>
</dbReference>
<dbReference type="Pfam" id="PF05698">
    <property type="entry name" value="Trigger_C"/>
    <property type="match status" value="1"/>
</dbReference>
<organism evidence="4 5">
    <name type="scientific">Adlercreutzia faecimuris</name>
    <dbReference type="NCBI Taxonomy" id="2897341"/>
    <lineage>
        <taxon>Bacteria</taxon>
        <taxon>Bacillati</taxon>
        <taxon>Actinomycetota</taxon>
        <taxon>Coriobacteriia</taxon>
        <taxon>Eggerthellales</taxon>
        <taxon>Eggerthellaceae</taxon>
        <taxon>Adlercreutzia</taxon>
    </lineage>
</organism>
<accession>A0ABS9WFC9</accession>
<name>A0ABS9WFC9_9ACTN</name>
<sequence length="432" mass="47624">MEFTRLDKAEPDDKGAVTVHAEAAADVVHGLLAEFYETVARAKGLAPDAPWDAVEEAGQAGMGAEAFRELRRDFVVNRMAGDALAALGLTPALTPNIHVLDYPADGEGFAVELSVVEQPRLTLSSYEPVEVVMDEVAVTDRLIAARVAEVLDHYAAYEEADPHPVRAGDIVAIDVDTQQDDKMVPHLSGKRMILEMDGESMPAPFLEAVVGMEVGETKTVEYAVPRPRAITPDDVDRYVSTVTVLAQQRKVEVELTDAWVHAHYPTIDTVAEFFAETRKDVEYDAKLFNRDTLAHLANVEVEKRLVGDIPDEFYQASYRSLMNKFEADLSQQGKTLDDYYEEEQTNEQELSVKMLIQSGENLRQGFALEALFDGRGMTLADEDVESAAARFFGGSPTVDELRRTGRARLAESMAKRAAALSWLVDTAVVRGE</sequence>
<dbReference type="RefSeq" id="WP_242163276.1">
    <property type="nucleotide sequence ID" value="NZ_JAJMLW010000001.1"/>
</dbReference>
<evidence type="ECO:0000259" key="3">
    <source>
        <dbReference type="Pfam" id="PF05698"/>
    </source>
</evidence>
<evidence type="ECO:0000313" key="4">
    <source>
        <dbReference type="EMBL" id="MCI2241275.1"/>
    </source>
</evidence>
<feature type="domain" description="Trigger factor C-terminal" evidence="3">
    <location>
        <begin position="270"/>
        <end position="392"/>
    </location>
</feature>
<dbReference type="InterPro" id="IPR037041">
    <property type="entry name" value="Trigger_fac_C_sf"/>
</dbReference>
<evidence type="ECO:0000256" key="1">
    <source>
        <dbReference type="ARBA" id="ARBA00023110"/>
    </source>
</evidence>
<dbReference type="EMBL" id="JAJMLW010000001">
    <property type="protein sequence ID" value="MCI2241275.1"/>
    <property type="molecule type" value="Genomic_DNA"/>
</dbReference>
<dbReference type="Gene3D" id="1.10.3120.10">
    <property type="entry name" value="Trigger factor, C-terminal domain"/>
    <property type="match status" value="1"/>
</dbReference>
<gene>
    <name evidence="4" type="ORF">LPT13_02765</name>
</gene>
<reference evidence="4" key="1">
    <citation type="submission" date="2021-11" db="EMBL/GenBank/DDBJ databases">
        <title>A Novel Adlercreutzia Species, isolated from a Allomyrina dichotoma larva feces.</title>
        <authorList>
            <person name="Suh M.K."/>
        </authorList>
    </citation>
    <scope>NUCLEOTIDE SEQUENCE</scope>
    <source>
        <strain evidence="4">JBNU-10</strain>
    </source>
</reference>
<evidence type="ECO:0000256" key="2">
    <source>
        <dbReference type="ARBA" id="ARBA00023235"/>
    </source>
</evidence>
<keyword evidence="5" id="KW-1185">Reference proteome</keyword>
<proteinExistence type="predicted"/>
<dbReference type="InterPro" id="IPR008880">
    <property type="entry name" value="Trigger_fac_C"/>
</dbReference>
<evidence type="ECO:0000313" key="5">
    <source>
        <dbReference type="Proteomes" id="UP001430755"/>
    </source>
</evidence>
<dbReference type="InterPro" id="IPR046357">
    <property type="entry name" value="PPIase_dom_sf"/>
</dbReference>
<comment type="caution">
    <text evidence="4">The sequence shown here is derived from an EMBL/GenBank/DDBJ whole genome shotgun (WGS) entry which is preliminary data.</text>
</comment>
<keyword evidence="2" id="KW-0413">Isomerase</keyword>
<protein>
    <recommendedName>
        <fullName evidence="3">Trigger factor C-terminal domain-containing protein</fullName>
    </recommendedName>
</protein>
<dbReference type="SUPFAM" id="SSF54534">
    <property type="entry name" value="FKBP-like"/>
    <property type="match status" value="1"/>
</dbReference>
<dbReference type="InterPro" id="IPR027304">
    <property type="entry name" value="Trigger_fact/SurA_dom_sf"/>
</dbReference>